<protein>
    <recommendedName>
        <fullName evidence="3">DUF4209 domain-containing protein</fullName>
    </recommendedName>
</protein>
<gene>
    <name evidence="1" type="ORF">HXM94_06260</name>
</gene>
<evidence type="ECO:0000313" key="1">
    <source>
        <dbReference type="EMBL" id="MBF1307362.1"/>
    </source>
</evidence>
<accession>A0A930E1M8</accession>
<evidence type="ECO:0008006" key="3">
    <source>
        <dbReference type="Google" id="ProtNLM"/>
    </source>
</evidence>
<dbReference type="EMBL" id="JABZRE010000025">
    <property type="protein sequence ID" value="MBF1307362.1"/>
    <property type="molecule type" value="Genomic_DNA"/>
</dbReference>
<evidence type="ECO:0000313" key="2">
    <source>
        <dbReference type="Proteomes" id="UP000758611"/>
    </source>
</evidence>
<sequence length="644" mass="77066">MDSNDIVRVKFYSVKDLSLGFDTERIETLINNFVLEAKRTDINEIIELYNIQQFFKNKIYSEYWDKDKLEDYIKVVNSFKSVIGKCFSEININKLEKIIETINYNYRDDFWKIINEYKVYDKIPAEIFIKILKNNQYILNYILKCDKIVNYFSKEIVMYMEENTFCAEILLRYYLEKQGTYKETLYFPSKLSSEKRVLILDKYVSSKFSNPNFLKLIFKSGRNNELDLPDKLKLKAKRKYEEQMEEVFKGEGGVEYGVNISFSDSLDKEIIYKKENNRILSVSYSSKWIKENLDYPTLLNNFISFFGYTDLQCRCSHVNIESQLGIFERTLGIKGIREYITGTTFNTNQMRAQLQMIGYCRELEKNNIYLEEIIKWFFCTYLKQEFDAEGFIFNESSKTSSYLEKCRNIAAEIDSILKQFKFFCEDGEIDKDLLHMSSEHIFIKNIPSMIHNKYIYPRGDNYKKISHLLFSDQSPIYFIPELSGKYNSFYDLLNKETIYYDMFSNHQKTEIDWLIKQNIIKIDDNKKIIPYNKKVKILKDLYNHNVASFSYLKKYKYILKEFESLGMIEFSSSLFSKPEQDYYNYLLNKSVFDNGLDLRNKYLHGTQKLDEYSNNQDYYIFLRILILIVIKINEEFCLKYSTEK</sequence>
<comment type="caution">
    <text evidence="1">The sequence shown here is derived from an EMBL/GenBank/DDBJ whole genome shotgun (WGS) entry which is preliminary data.</text>
</comment>
<dbReference type="AlphaFoldDB" id="A0A930E1M8"/>
<name>A0A930E1M8_9FIRM</name>
<dbReference type="RefSeq" id="WP_269753997.1">
    <property type="nucleotide sequence ID" value="NZ_CP101409.1"/>
</dbReference>
<dbReference type="Proteomes" id="UP000758611">
    <property type="component" value="Unassembled WGS sequence"/>
</dbReference>
<reference evidence="1" key="1">
    <citation type="submission" date="2020-04" db="EMBL/GenBank/DDBJ databases">
        <title>Deep metagenomics examines the oral microbiome during advanced dental caries in children, revealing novel taxa and co-occurrences with host molecules.</title>
        <authorList>
            <person name="Baker J.L."/>
            <person name="Morton J.T."/>
            <person name="Dinis M."/>
            <person name="Alvarez R."/>
            <person name="Tran N.C."/>
            <person name="Knight R."/>
            <person name="Edlund A."/>
        </authorList>
    </citation>
    <scope>NUCLEOTIDE SEQUENCE</scope>
    <source>
        <strain evidence="1">JCVI_23_bin.11</strain>
    </source>
</reference>
<proteinExistence type="predicted"/>
<organism evidence="1 2">
    <name type="scientific">Parvimonas micra</name>
    <dbReference type="NCBI Taxonomy" id="33033"/>
    <lineage>
        <taxon>Bacteria</taxon>
        <taxon>Bacillati</taxon>
        <taxon>Bacillota</taxon>
        <taxon>Tissierellia</taxon>
        <taxon>Tissierellales</taxon>
        <taxon>Peptoniphilaceae</taxon>
        <taxon>Parvimonas</taxon>
    </lineage>
</organism>